<evidence type="ECO:0000256" key="1">
    <source>
        <dbReference type="ARBA" id="ARBA00038476"/>
    </source>
</evidence>
<dbReference type="eggNOG" id="KOG4366">
    <property type="taxonomic scope" value="Eukaryota"/>
</dbReference>
<dbReference type="InParanoid" id="Q75B84"/>
<dbReference type="RefSeq" id="NP_983782.1">
    <property type="nucleotide sequence ID" value="NM_209135.1"/>
</dbReference>
<evidence type="ECO:0000313" key="2">
    <source>
        <dbReference type="EMBL" id="AAS51606.1"/>
    </source>
</evidence>
<dbReference type="FunCoup" id="Q75B84">
    <property type="interactions" value="43"/>
</dbReference>
<reference evidence="3" key="2">
    <citation type="journal article" date="2013" name="G3 (Bethesda)">
        <title>Genomes of Ashbya fungi isolated from insects reveal four mating-type loci, numerous translocations, lack of transposons, and distinct gene duplications.</title>
        <authorList>
            <person name="Dietrich F.S."/>
            <person name="Voegeli S."/>
            <person name="Kuo S."/>
            <person name="Philippsen P."/>
        </authorList>
    </citation>
    <scope>GENOME REANNOTATION</scope>
    <source>
        <strain evidence="3">ATCC 10895 / CBS 109.51 / FGSC 9923 / NRRL Y-1056</strain>
    </source>
</reference>
<dbReference type="OMA" id="FECDFYL"/>
<dbReference type="PANTHER" id="PTHR12475">
    <property type="match status" value="1"/>
</dbReference>
<dbReference type="Pfam" id="PF13279">
    <property type="entry name" value="4HBT_2"/>
    <property type="match status" value="1"/>
</dbReference>
<proteinExistence type="inferred from homology"/>
<name>Q75B84_EREGS</name>
<dbReference type="SUPFAM" id="SSF54637">
    <property type="entry name" value="Thioesterase/thiol ester dehydrase-isomerase"/>
    <property type="match status" value="1"/>
</dbReference>
<dbReference type="EMBL" id="AE016817">
    <property type="protein sequence ID" value="AAS51606.1"/>
    <property type="molecule type" value="Genomic_DNA"/>
</dbReference>
<dbReference type="AlphaFoldDB" id="Q75B84"/>
<gene>
    <name evidence="2" type="ORF">AGOS_ADL314C</name>
</gene>
<dbReference type="PANTHER" id="PTHR12475:SF4">
    <property type="entry name" value="PROTEIN THEM6"/>
    <property type="match status" value="1"/>
</dbReference>
<reference evidence="2 3" key="1">
    <citation type="journal article" date="2004" name="Science">
        <title>The Ashbya gossypii genome as a tool for mapping the ancient Saccharomyces cerevisiae genome.</title>
        <authorList>
            <person name="Dietrich F.S."/>
            <person name="Voegeli S."/>
            <person name="Brachat S."/>
            <person name="Lerch A."/>
            <person name="Gates K."/>
            <person name="Steiner S."/>
            <person name="Mohr C."/>
            <person name="Pohlmann R."/>
            <person name="Luedi P."/>
            <person name="Choi S."/>
            <person name="Wing R.A."/>
            <person name="Flavier A."/>
            <person name="Gaffney T.D."/>
            <person name="Philippsen P."/>
        </authorList>
    </citation>
    <scope>NUCLEOTIDE SEQUENCE [LARGE SCALE GENOMIC DNA]</scope>
    <source>
        <strain evidence="3">ATCC 10895 / CBS 109.51 / FGSC 9923 / NRRL Y-1056</strain>
    </source>
</reference>
<dbReference type="KEGG" id="ago:AGOS_ADL314C"/>
<organism evidence="2 3">
    <name type="scientific">Eremothecium gossypii (strain ATCC 10895 / CBS 109.51 / FGSC 9923 / NRRL Y-1056)</name>
    <name type="common">Yeast</name>
    <name type="synonym">Ashbya gossypii</name>
    <dbReference type="NCBI Taxonomy" id="284811"/>
    <lineage>
        <taxon>Eukaryota</taxon>
        <taxon>Fungi</taxon>
        <taxon>Dikarya</taxon>
        <taxon>Ascomycota</taxon>
        <taxon>Saccharomycotina</taxon>
        <taxon>Saccharomycetes</taxon>
        <taxon>Saccharomycetales</taxon>
        <taxon>Saccharomycetaceae</taxon>
        <taxon>Eremothecium</taxon>
    </lineage>
</organism>
<keyword evidence="3" id="KW-1185">Reference proteome</keyword>
<sequence length="234" mass="27337">MANHWWTAARTLFALFLASSYKSLPGAYFVRFAYYLTKNLLLPKVLVGRTGSTANMRALKKDHHGAFRRSVIHTYCSPFECDFYLHKNNATYFEELDFSRTDLMTSVFQQLFLRARAWPYLPVANVFTGFRKEIAPFQRYTIDSCVLCWDDKWIYVLSRFMLPGVELPCAVSITTYVFKDGRRTITPREALEACELYNEDVEHIAQENLKTVLDHNSFTPTDRLYKLTHCYTVL</sequence>
<dbReference type="InterPro" id="IPR029069">
    <property type="entry name" value="HotDog_dom_sf"/>
</dbReference>
<accession>Q75B84</accession>
<comment type="similarity">
    <text evidence="1">Belongs to the lcsJ thioesterase family.</text>
</comment>
<protein>
    <submittedName>
        <fullName evidence="2">ADL314Cp</fullName>
    </submittedName>
</protein>
<dbReference type="HOGENOM" id="CLU_040660_3_0_1"/>
<dbReference type="InterPro" id="IPR051490">
    <property type="entry name" value="THEM6_lcsJ_thioesterase"/>
</dbReference>
<dbReference type="OrthoDB" id="265761at2759"/>
<dbReference type="Gene3D" id="3.10.129.10">
    <property type="entry name" value="Hotdog Thioesterase"/>
    <property type="match status" value="1"/>
</dbReference>
<dbReference type="GeneID" id="4619917"/>
<dbReference type="CDD" id="cd00586">
    <property type="entry name" value="4HBT"/>
    <property type="match status" value="1"/>
</dbReference>
<dbReference type="Proteomes" id="UP000000591">
    <property type="component" value="Chromosome IV"/>
</dbReference>
<evidence type="ECO:0000313" key="3">
    <source>
        <dbReference type="Proteomes" id="UP000000591"/>
    </source>
</evidence>